<comment type="subunit">
    <text evidence="4">Interacts with ARHGEF26. Interacts with ARHGEF16. Interacts with UNC13D; the interaction increases RhoG affinity to the membrane lipids, targets UNC13D to membrane lipids and facilitates cytotoxic granule (CG) docking to the plasma membrane.</text>
</comment>
<dbReference type="SMART" id="SM00173">
    <property type="entry name" value="RAS"/>
    <property type="match status" value="1"/>
</dbReference>
<accession>A0A498MLE0</accession>
<comment type="caution">
    <text evidence="6">The sequence shown here is derived from an EMBL/GenBank/DDBJ whole genome shotgun (WGS) entry which is preliminary data.</text>
</comment>
<sequence>MQTIKCVIVGDPAAHKKSLLISYTTGRFPEEFFPTVFDKYRACVVVDGKQVTLGLFDTPGLEDYDRLRPHSYPDTDVFLMCFSLVDPASFESISKKWYPEIRHHCPDTPIILVGTQLDLRDDKDTTEQLKKSKQTPISYHQGLAVAEEIGAVKYLECSASTQMGLKMVFDEAARAALAQKKAESSEVTTNTASATI</sequence>
<evidence type="ECO:0000256" key="3">
    <source>
        <dbReference type="ARBA" id="ARBA00059483"/>
    </source>
</evidence>
<dbReference type="FunFam" id="3.40.50.300:FF:000118">
    <property type="entry name" value="Rho-related GTP-binding protein RhoG"/>
    <property type="match status" value="1"/>
</dbReference>
<dbReference type="PROSITE" id="PS51419">
    <property type="entry name" value="RAB"/>
    <property type="match status" value="1"/>
</dbReference>
<dbReference type="GO" id="GO:0007264">
    <property type="term" value="P:small GTPase-mediated signal transduction"/>
    <property type="evidence" value="ECO:0007669"/>
    <property type="project" value="InterPro"/>
</dbReference>
<organism evidence="6 7">
    <name type="scientific">Labeo rohita</name>
    <name type="common">Indian major carp</name>
    <name type="synonym">Cyprinus rohita</name>
    <dbReference type="NCBI Taxonomy" id="84645"/>
    <lineage>
        <taxon>Eukaryota</taxon>
        <taxon>Metazoa</taxon>
        <taxon>Chordata</taxon>
        <taxon>Craniata</taxon>
        <taxon>Vertebrata</taxon>
        <taxon>Euteleostomi</taxon>
        <taxon>Actinopterygii</taxon>
        <taxon>Neopterygii</taxon>
        <taxon>Teleostei</taxon>
        <taxon>Ostariophysi</taxon>
        <taxon>Cypriniformes</taxon>
        <taxon>Cyprinidae</taxon>
        <taxon>Labeoninae</taxon>
        <taxon>Labeonini</taxon>
        <taxon>Labeo</taxon>
    </lineage>
</organism>
<dbReference type="Pfam" id="PF00071">
    <property type="entry name" value="Ras"/>
    <property type="match status" value="1"/>
</dbReference>
<dbReference type="PANTHER" id="PTHR24072">
    <property type="entry name" value="RHO FAMILY GTPASE"/>
    <property type="match status" value="1"/>
</dbReference>
<keyword evidence="7" id="KW-1185">Reference proteome</keyword>
<dbReference type="STRING" id="84645.A0A498MLE0"/>
<evidence type="ECO:0000256" key="2">
    <source>
        <dbReference type="ARBA" id="ARBA00023134"/>
    </source>
</evidence>
<dbReference type="NCBIfam" id="TIGR00231">
    <property type="entry name" value="small_GTP"/>
    <property type="match status" value="1"/>
</dbReference>
<evidence type="ECO:0000256" key="4">
    <source>
        <dbReference type="ARBA" id="ARBA00065562"/>
    </source>
</evidence>
<dbReference type="EMBL" id="QBIY01012599">
    <property type="protein sequence ID" value="RXN22208.1"/>
    <property type="molecule type" value="Genomic_DNA"/>
</dbReference>
<dbReference type="GO" id="GO:0003924">
    <property type="term" value="F:GTPase activity"/>
    <property type="evidence" value="ECO:0007669"/>
    <property type="project" value="InterPro"/>
</dbReference>
<evidence type="ECO:0000313" key="7">
    <source>
        <dbReference type="Proteomes" id="UP000290572"/>
    </source>
</evidence>
<keyword evidence="1" id="KW-0547">Nucleotide-binding</keyword>
<dbReference type="PROSITE" id="PS51421">
    <property type="entry name" value="RAS"/>
    <property type="match status" value="1"/>
</dbReference>
<evidence type="ECO:0000313" key="6">
    <source>
        <dbReference type="EMBL" id="RXN22208.1"/>
    </source>
</evidence>
<evidence type="ECO:0000256" key="1">
    <source>
        <dbReference type="ARBA" id="ARBA00022741"/>
    </source>
</evidence>
<dbReference type="GO" id="GO:0005525">
    <property type="term" value="F:GTP binding"/>
    <property type="evidence" value="ECO:0007669"/>
    <property type="project" value="UniProtKB-KW"/>
</dbReference>
<dbReference type="SMART" id="SM00174">
    <property type="entry name" value="RHO"/>
    <property type="match status" value="1"/>
</dbReference>
<proteinExistence type="predicted"/>
<dbReference type="PRINTS" id="PR00449">
    <property type="entry name" value="RASTRNSFRMNG"/>
</dbReference>
<keyword evidence="2" id="KW-0342">GTP-binding</keyword>
<reference evidence="6 7" key="1">
    <citation type="submission" date="2018-03" db="EMBL/GenBank/DDBJ databases">
        <title>Draft genome sequence of Rohu Carp (Labeo rohita).</title>
        <authorList>
            <person name="Das P."/>
            <person name="Kushwaha B."/>
            <person name="Joshi C.G."/>
            <person name="Kumar D."/>
            <person name="Nagpure N.S."/>
            <person name="Sahoo L."/>
            <person name="Das S.P."/>
            <person name="Bit A."/>
            <person name="Patnaik S."/>
            <person name="Meher P.K."/>
            <person name="Jayasankar P."/>
            <person name="Koringa P.G."/>
            <person name="Patel N.V."/>
            <person name="Hinsu A.T."/>
            <person name="Kumar R."/>
            <person name="Pandey M."/>
            <person name="Agarwal S."/>
            <person name="Srivastava S."/>
            <person name="Singh M."/>
            <person name="Iquebal M.A."/>
            <person name="Jaiswal S."/>
            <person name="Angadi U.B."/>
            <person name="Kumar N."/>
            <person name="Raza M."/>
            <person name="Shah T.M."/>
            <person name="Rai A."/>
            <person name="Jena J.K."/>
        </authorList>
    </citation>
    <scope>NUCLEOTIDE SEQUENCE [LARGE SCALE GENOMIC DNA]</scope>
    <source>
        <strain evidence="6">DASCIFA01</strain>
        <tissue evidence="6">Testis</tissue>
    </source>
</reference>
<dbReference type="InterPro" id="IPR005225">
    <property type="entry name" value="Small_GTP-bd"/>
</dbReference>
<dbReference type="InterPro" id="IPR003578">
    <property type="entry name" value="Small_GTPase_Rho"/>
</dbReference>
<dbReference type="Gene3D" id="3.40.50.300">
    <property type="entry name" value="P-loop containing nucleotide triphosphate hydrolases"/>
    <property type="match status" value="1"/>
</dbReference>
<dbReference type="Proteomes" id="UP000290572">
    <property type="component" value="Unassembled WGS sequence"/>
</dbReference>
<dbReference type="AlphaFoldDB" id="A0A498MLE0"/>
<dbReference type="SUPFAM" id="SSF52540">
    <property type="entry name" value="P-loop containing nucleoside triphosphate hydrolases"/>
    <property type="match status" value="1"/>
</dbReference>
<protein>
    <recommendedName>
        <fullName evidence="5">Rho-related GTP-binding protein RhoG</fullName>
    </recommendedName>
</protein>
<evidence type="ECO:0000256" key="5">
    <source>
        <dbReference type="ARBA" id="ARBA00069400"/>
    </source>
</evidence>
<dbReference type="InterPro" id="IPR001806">
    <property type="entry name" value="Small_GTPase"/>
</dbReference>
<dbReference type="SMART" id="SM00175">
    <property type="entry name" value="RAB"/>
    <property type="match status" value="1"/>
</dbReference>
<dbReference type="PROSITE" id="PS51420">
    <property type="entry name" value="RHO"/>
    <property type="match status" value="1"/>
</dbReference>
<comment type="function">
    <text evidence="3">Plays a role in immunological synaptic F-actin density and architecture organization. Regulates actin reorganization in lymphocytes, possibly through the modulation of Rac1 activity. Required for the formation of membrane ruffles during macropinocytosis. Plays a role in cell migration and is required for the formation of cup-like structures during trans-endothelial migration of leukocytes. Binds phospholipids in an activation-dependent manner; thereby acting as an anchor for other proteins to the plasma membrane (PM). Plays a role in exocytosis of cytotoxic granules (CG) by lymphocytes/Component of the exocytosis machinery in natural killer (NK) and CD8+ T cells. Promotes the docking of cytotoxic granules (CG) to the plasma membrane through the interaction with UNC13D. Involved in the cytotoxic activity of lymphocytes/primary CD8+ T cells.</text>
</comment>
<name>A0A498MLE0_LABRO</name>
<dbReference type="InterPro" id="IPR027417">
    <property type="entry name" value="P-loop_NTPase"/>
</dbReference>
<gene>
    <name evidence="6" type="ORF">ROHU_006808</name>
</gene>